<evidence type="ECO:0000256" key="1">
    <source>
        <dbReference type="SAM" id="Phobius"/>
    </source>
</evidence>
<gene>
    <name evidence="2" type="ORF">JK359_10330</name>
</gene>
<dbReference type="RefSeq" id="WP_201834216.1">
    <property type="nucleotide sequence ID" value="NZ_JAERRK010000004.1"/>
</dbReference>
<keyword evidence="1" id="KW-0472">Membrane</keyword>
<dbReference type="Proteomes" id="UP000661858">
    <property type="component" value="Unassembled WGS sequence"/>
</dbReference>
<accession>A0A937JKC7</accession>
<keyword evidence="1" id="KW-0812">Transmembrane</keyword>
<reference evidence="2" key="1">
    <citation type="submission" date="2021-01" db="EMBL/GenBank/DDBJ databases">
        <title>WGS of actinomycetes isolated from Thailand.</title>
        <authorList>
            <person name="Thawai C."/>
        </authorList>
    </citation>
    <scope>NUCLEOTIDE SEQUENCE</scope>
    <source>
        <strain evidence="2">RCU-197</strain>
    </source>
</reference>
<dbReference type="EMBL" id="JAERRK010000004">
    <property type="protein sequence ID" value="MBL1082374.1"/>
    <property type="molecule type" value="Genomic_DNA"/>
</dbReference>
<comment type="caution">
    <text evidence="2">The sequence shown here is derived from an EMBL/GenBank/DDBJ whole genome shotgun (WGS) entry which is preliminary data.</text>
</comment>
<sequence length="165" mass="18685">MPDVSESFEYRIVHIVTAQGDERMRRSVALTNDAVRRLPRYAEQGNTAHEACDHCEAQLRVELPSFADVRRERRLHRTLWKVWAVATVLSGYGFVHVARTSRDTGYGPEIAFVVTVCGTLFFGYRTLVSGMISRSNGAPAVTRVDRRERGNVRHSWAFPPEPEAP</sequence>
<feature type="transmembrane region" description="Helical" evidence="1">
    <location>
        <begin position="79"/>
        <end position="98"/>
    </location>
</feature>
<name>A0A937JKC7_9ACTN</name>
<keyword evidence="1" id="KW-1133">Transmembrane helix</keyword>
<proteinExistence type="predicted"/>
<evidence type="ECO:0000313" key="2">
    <source>
        <dbReference type="EMBL" id="MBL1082374.1"/>
    </source>
</evidence>
<feature type="transmembrane region" description="Helical" evidence="1">
    <location>
        <begin position="110"/>
        <end position="128"/>
    </location>
</feature>
<organism evidence="2 3">
    <name type="scientific">Streptomyces actinomycinicus</name>
    <dbReference type="NCBI Taxonomy" id="1695166"/>
    <lineage>
        <taxon>Bacteria</taxon>
        <taxon>Bacillati</taxon>
        <taxon>Actinomycetota</taxon>
        <taxon>Actinomycetes</taxon>
        <taxon>Kitasatosporales</taxon>
        <taxon>Streptomycetaceae</taxon>
        <taxon>Streptomyces</taxon>
    </lineage>
</organism>
<evidence type="ECO:0000313" key="3">
    <source>
        <dbReference type="Proteomes" id="UP000661858"/>
    </source>
</evidence>
<dbReference type="AlphaFoldDB" id="A0A937JKC7"/>
<keyword evidence="3" id="KW-1185">Reference proteome</keyword>
<protein>
    <submittedName>
        <fullName evidence="2">Uncharacterized protein</fullName>
    </submittedName>
</protein>